<dbReference type="Proteomes" id="UP000003900">
    <property type="component" value="Unassembled WGS sequence"/>
</dbReference>
<keyword evidence="7" id="KW-1185">Reference proteome</keyword>
<dbReference type="PANTHER" id="PTHR42776">
    <property type="entry name" value="SERINE PEPTIDASE S9 FAMILY MEMBER"/>
    <property type="match status" value="1"/>
</dbReference>
<comment type="similarity">
    <text evidence="1">Belongs to the peptidase S9C family.</text>
</comment>
<comment type="caution">
    <text evidence="6">The sequence shown here is derived from an EMBL/GenBank/DDBJ whole genome shotgun (WGS) entry which is preliminary data.</text>
</comment>
<dbReference type="InterPro" id="IPR011042">
    <property type="entry name" value="6-blade_b-propeller_TolB-like"/>
</dbReference>
<evidence type="ECO:0000256" key="4">
    <source>
        <dbReference type="ARBA" id="ARBA00022825"/>
    </source>
</evidence>
<feature type="domain" description="Peptidase S9 prolyl oligopeptidase catalytic" evidence="5">
    <location>
        <begin position="456"/>
        <end position="665"/>
    </location>
</feature>
<dbReference type="STRING" id="1131935.PDENDC454_03465"/>
<gene>
    <name evidence="6" type="ORF">PDENDC454_03465</name>
</gene>
<proteinExistence type="inferred from homology"/>
<evidence type="ECO:0000256" key="1">
    <source>
        <dbReference type="ARBA" id="ARBA00010040"/>
    </source>
</evidence>
<dbReference type="GO" id="GO:0006508">
    <property type="term" value="P:proteolysis"/>
    <property type="evidence" value="ECO:0007669"/>
    <property type="project" value="UniProtKB-KW"/>
</dbReference>
<keyword evidence="4" id="KW-0720">Serine protease</keyword>
<protein>
    <submittedName>
        <fullName evidence="6">Peptidase S9 prolyl oligopeptidase active site domain-containing protein</fullName>
    </submittedName>
</protein>
<sequence length="666" mass="73512">MEQRAITAEDLYRFVWLSDPAVNPQDGTIAYVARQVNEEKSGYRSRIHITAADGTKSKAFTNGEQDSAPVWSPDGTKLAFLRKKGKHQQIWTMAADGGEAEAITDAEFGVSAFAWSPDGSRLLYASSIDPAKSEQKEQQEDGEKKPGKQALVVDRLKCKADGKGLLDGKRTHLFVFHPASGSTVQLTSGDYDIHDFVWSPDGVHAAFSAKRVEDEAVDPDLVFTQDIFVVNCEDGACRRVTESGLVIGKLAFSPDGQTIAFFGHDRQYENATLIRLYTVPAAGGAAVCVTADLDLYLGNAAVTDMKAGGSSAPVFTPDGSAVYSLISAEGSVQLARFPLEGGYEAETLFTSGEREVTQFTVTKDGQRIVFISADPLQPGELFIMDTATGEERRLAAPNEDFLAELKLSRPESFWVETSDGWKVQAWIMKPSGVSAGEKVPTIVEIHGGPHTMYANSFMHEFQLLVAQGYAVLYTNPRGSHGYGQKFVDACRGDYGGKDYEDIMEALDQAIARYDFVDQERLGVTGGSYGGFMTNWIVGHTNRFKGAVTQRSISNWFSFYGVSDIGYYFTEYQICAQPWEDPEKLWKHSPLAYVNEVQTPLLILHGEDDLRCPIEQAEQLYVALKRLGKTTQLVRFPGANHDLSRNGHPELRVERLNRIAGWMKQYV</sequence>
<dbReference type="SUPFAM" id="SSF53474">
    <property type="entry name" value="alpha/beta-Hydrolases"/>
    <property type="match status" value="1"/>
</dbReference>
<evidence type="ECO:0000313" key="7">
    <source>
        <dbReference type="Proteomes" id="UP000003900"/>
    </source>
</evidence>
<evidence type="ECO:0000256" key="2">
    <source>
        <dbReference type="ARBA" id="ARBA00022670"/>
    </source>
</evidence>
<evidence type="ECO:0000313" key="6">
    <source>
        <dbReference type="EMBL" id="EHQ63741.1"/>
    </source>
</evidence>
<dbReference type="FunFam" id="3.40.50.1820:FF:000028">
    <property type="entry name" value="S9 family peptidase"/>
    <property type="match status" value="1"/>
</dbReference>
<dbReference type="GO" id="GO:0004252">
    <property type="term" value="F:serine-type endopeptidase activity"/>
    <property type="evidence" value="ECO:0007669"/>
    <property type="project" value="TreeGrafter"/>
</dbReference>
<dbReference type="PANTHER" id="PTHR42776:SF27">
    <property type="entry name" value="DIPEPTIDYL PEPTIDASE FAMILY MEMBER 6"/>
    <property type="match status" value="1"/>
</dbReference>
<dbReference type="InterPro" id="IPR001375">
    <property type="entry name" value="Peptidase_S9_cat"/>
</dbReference>
<keyword evidence="2" id="KW-0645">Protease</keyword>
<dbReference type="OrthoDB" id="108903at2"/>
<evidence type="ECO:0000259" key="5">
    <source>
        <dbReference type="Pfam" id="PF00326"/>
    </source>
</evidence>
<dbReference type="InterPro" id="IPR011659">
    <property type="entry name" value="WD40"/>
</dbReference>
<dbReference type="InterPro" id="IPR029058">
    <property type="entry name" value="AB_hydrolase_fold"/>
</dbReference>
<accession>H3SB08</accession>
<dbReference type="MEROPS" id="S09.071"/>
<dbReference type="SUPFAM" id="SSF82171">
    <property type="entry name" value="DPP6 N-terminal domain-like"/>
    <property type="match status" value="1"/>
</dbReference>
<keyword evidence="3" id="KW-0378">Hydrolase</keyword>
<dbReference type="AlphaFoldDB" id="H3SB08"/>
<dbReference type="Pfam" id="PF07676">
    <property type="entry name" value="PD40"/>
    <property type="match status" value="4"/>
</dbReference>
<evidence type="ECO:0000256" key="3">
    <source>
        <dbReference type="ARBA" id="ARBA00022801"/>
    </source>
</evidence>
<dbReference type="Gene3D" id="2.120.10.30">
    <property type="entry name" value="TolB, C-terminal domain"/>
    <property type="match status" value="2"/>
</dbReference>
<dbReference type="Pfam" id="PF00326">
    <property type="entry name" value="Peptidase_S9"/>
    <property type="match status" value="1"/>
</dbReference>
<dbReference type="RefSeq" id="WP_006675199.1">
    <property type="nucleotide sequence ID" value="NZ_AHKH01000006.1"/>
</dbReference>
<reference evidence="6 7" key="1">
    <citation type="journal article" date="2012" name="J. Bacteriol.">
        <title>Genome Sequence of the Pattern-Forming Social Bacterium Paenibacillus dendritiformis C454 Chiral Morphotype.</title>
        <authorList>
            <person name="Sirota-Madi A."/>
            <person name="Olender T."/>
            <person name="Helman Y."/>
            <person name="Brainis I."/>
            <person name="Finkelshtein A."/>
            <person name="Roth D."/>
            <person name="Hagai E."/>
            <person name="Leshkowitz D."/>
            <person name="Brodsky L."/>
            <person name="Galatenko V."/>
            <person name="Nikolaev V."/>
            <person name="Gutnick D.L."/>
            <person name="Lancet D."/>
            <person name="Ben-Jacob E."/>
        </authorList>
    </citation>
    <scope>NUCLEOTIDE SEQUENCE [LARGE SCALE GENOMIC DNA]</scope>
    <source>
        <strain evidence="6 7">C454</strain>
    </source>
</reference>
<dbReference type="Gene3D" id="3.40.50.1820">
    <property type="entry name" value="alpha/beta hydrolase"/>
    <property type="match status" value="1"/>
</dbReference>
<dbReference type="PATRIC" id="fig|1131935.3.peg.705"/>
<organism evidence="6 7">
    <name type="scientific">Paenibacillus dendritiformis C454</name>
    <dbReference type="NCBI Taxonomy" id="1131935"/>
    <lineage>
        <taxon>Bacteria</taxon>
        <taxon>Bacillati</taxon>
        <taxon>Bacillota</taxon>
        <taxon>Bacilli</taxon>
        <taxon>Bacillales</taxon>
        <taxon>Paenibacillaceae</taxon>
        <taxon>Paenibacillus</taxon>
    </lineage>
</organism>
<dbReference type="EMBL" id="AHKH01000006">
    <property type="protein sequence ID" value="EHQ63741.1"/>
    <property type="molecule type" value="Genomic_DNA"/>
</dbReference>
<name>H3SB08_9BACL</name>